<dbReference type="RefSeq" id="WP_077122371.1">
    <property type="nucleotide sequence ID" value="NZ_FMUE01000014.1"/>
</dbReference>
<keyword evidence="1" id="KW-0472">Membrane</keyword>
<evidence type="ECO:0000313" key="2">
    <source>
        <dbReference type="EMBL" id="SCX34016.1"/>
    </source>
</evidence>
<keyword evidence="1" id="KW-1133">Transmembrane helix</keyword>
<keyword evidence="1" id="KW-0812">Transmembrane</keyword>
<accession>A0A1R3U0U0</accession>
<evidence type="ECO:0000256" key="1">
    <source>
        <dbReference type="SAM" id="Phobius"/>
    </source>
</evidence>
<gene>
    <name evidence="2" type="ORF">DSM25559_4335</name>
</gene>
<organism evidence="2 3">
    <name type="scientific">Agrobacterium rosae</name>
    <dbReference type="NCBI Taxonomy" id="1972867"/>
    <lineage>
        <taxon>Bacteria</taxon>
        <taxon>Pseudomonadati</taxon>
        <taxon>Pseudomonadota</taxon>
        <taxon>Alphaproteobacteria</taxon>
        <taxon>Hyphomicrobiales</taxon>
        <taxon>Rhizobiaceae</taxon>
        <taxon>Rhizobium/Agrobacterium group</taxon>
        <taxon>Agrobacterium</taxon>
    </lineage>
</organism>
<dbReference type="AlphaFoldDB" id="A0A1R3U0U0"/>
<proteinExistence type="predicted"/>
<sequence length="70" mass="7941">MTQGFRKSILFPITLMFAGVAAFFLFLFVTGHDPDEKPLTMIHWIIGGALIGPGFGYLIQWRRGRDRSNL</sequence>
<feature type="transmembrane region" description="Helical" evidence="1">
    <location>
        <begin position="9"/>
        <end position="29"/>
    </location>
</feature>
<dbReference type="EMBL" id="FMUE01000014">
    <property type="protein sequence ID" value="SCX34016.1"/>
    <property type="molecule type" value="Genomic_DNA"/>
</dbReference>
<protein>
    <recommendedName>
        <fullName evidence="4">Transmembrane protein</fullName>
    </recommendedName>
</protein>
<feature type="transmembrane region" description="Helical" evidence="1">
    <location>
        <begin position="41"/>
        <end position="59"/>
    </location>
</feature>
<reference evidence="3" key="1">
    <citation type="submission" date="2016-10" db="EMBL/GenBank/DDBJ databases">
        <authorList>
            <person name="Wibberg D."/>
        </authorList>
    </citation>
    <scope>NUCLEOTIDE SEQUENCE [LARGE SCALE GENOMIC DNA]</scope>
</reference>
<evidence type="ECO:0008006" key="4">
    <source>
        <dbReference type="Google" id="ProtNLM"/>
    </source>
</evidence>
<name>A0A1R3U0U0_9HYPH</name>
<evidence type="ECO:0000313" key="3">
    <source>
        <dbReference type="Proteomes" id="UP000187891"/>
    </source>
</evidence>
<dbReference type="Proteomes" id="UP000187891">
    <property type="component" value="Unassembled WGS sequence"/>
</dbReference>